<dbReference type="PANTHER" id="PTHR31875">
    <property type="entry name" value="PROTEIN DEHYDRATION-INDUCED 19"/>
    <property type="match status" value="1"/>
</dbReference>
<dbReference type="OMA" id="MHHAGED"/>
<sequence length="221" mass="25032">MASCQQGGSSTSMAMANLTIKLPRVGEQQRQKNFLFSGMHHAGEDEWWEYFPCPFCYIEVEVPFLCDHLQEEHCFDMRNAVCPICADNLGADTTGHFRERHSQQLKMRKSSSSRAGAAGSDKEAYEEDDSYFEESSYIMGQPVPDDHSPDPLLSQFICTVAPPVVDPEPSKAEEEDHAAPSSDDQRLNQVVMDDASKKDLEERLRRVEFVKQMLMTTIAWD</sequence>
<keyword evidence="6" id="KW-1185">Reference proteome</keyword>
<feature type="compositionally biased region" description="Basic and acidic residues" evidence="2">
    <location>
        <begin position="168"/>
        <end position="186"/>
    </location>
</feature>
<evidence type="ECO:0000259" key="3">
    <source>
        <dbReference type="Pfam" id="PF05605"/>
    </source>
</evidence>
<feature type="domain" description="Di19 zinc-binding" evidence="3">
    <location>
        <begin position="50"/>
        <end position="101"/>
    </location>
</feature>
<dbReference type="Pfam" id="PF05605">
    <property type="entry name" value="zf-Di19"/>
    <property type="match status" value="1"/>
</dbReference>
<accession>A0A9R0PMN3</accession>
<dbReference type="InterPro" id="IPR033347">
    <property type="entry name" value="Di19"/>
</dbReference>
<dbReference type="Pfam" id="PF14571">
    <property type="entry name" value="Di19_C"/>
    <property type="match status" value="1"/>
</dbReference>
<feature type="region of interest" description="Disordered" evidence="2">
    <location>
        <begin position="163"/>
        <end position="197"/>
    </location>
</feature>
<feature type="region of interest" description="Disordered" evidence="2">
    <location>
        <begin position="100"/>
        <end position="126"/>
    </location>
</feature>
<evidence type="ECO:0000313" key="5">
    <source>
        <dbReference type="EMBL" id="VAH00545.1"/>
    </source>
</evidence>
<dbReference type="PANTHER" id="PTHR31875:SF9">
    <property type="entry name" value="PROTEIN DEHYDRATION-INDUCED 19 HOMOLOG 6"/>
    <property type="match status" value="1"/>
</dbReference>
<evidence type="ECO:0000259" key="4">
    <source>
        <dbReference type="Pfam" id="PF14571"/>
    </source>
</evidence>
<dbReference type="InterPro" id="IPR008598">
    <property type="entry name" value="Di19_Zn-bd"/>
</dbReference>
<comment type="similarity">
    <text evidence="1">Belongs to the Di19 family.</text>
</comment>
<dbReference type="InterPro" id="IPR027935">
    <property type="entry name" value="Di19_C"/>
</dbReference>
<evidence type="ECO:0000256" key="2">
    <source>
        <dbReference type="SAM" id="MobiDB-lite"/>
    </source>
</evidence>
<dbReference type="EMBL" id="LT934111">
    <property type="protein sequence ID" value="VAH00545.1"/>
    <property type="molecule type" value="Genomic_DNA"/>
</dbReference>
<dbReference type="AlphaFoldDB" id="A0A9R0PMN3"/>
<dbReference type="Gramene" id="TRITD1Av1G004990.2">
    <property type="protein sequence ID" value="TRITD1Av1G004990.2"/>
    <property type="gene ID" value="TRITD1Av1G004990"/>
</dbReference>
<reference evidence="5 6" key="1">
    <citation type="submission" date="2017-09" db="EMBL/GenBank/DDBJ databases">
        <authorList>
            <consortium name="International Durum Wheat Genome Sequencing Consortium (IDWGSC)"/>
            <person name="Milanesi L."/>
        </authorList>
    </citation>
    <scope>NUCLEOTIDE SEQUENCE [LARGE SCALE GENOMIC DNA]</scope>
    <source>
        <strain evidence="6">cv. Svevo</strain>
    </source>
</reference>
<proteinExistence type="inferred from homology"/>
<evidence type="ECO:0008006" key="7">
    <source>
        <dbReference type="Google" id="ProtNLM"/>
    </source>
</evidence>
<name>A0A9R0PMN3_TRITD</name>
<protein>
    <recommendedName>
        <fullName evidence="7">Drought induced 19 protein type zinc-binding domain-containing protein</fullName>
    </recommendedName>
</protein>
<feature type="domain" description="Di19 C-terminal" evidence="4">
    <location>
        <begin position="132"/>
        <end position="218"/>
    </location>
</feature>
<evidence type="ECO:0000256" key="1">
    <source>
        <dbReference type="ARBA" id="ARBA00007109"/>
    </source>
</evidence>
<evidence type="ECO:0000313" key="6">
    <source>
        <dbReference type="Proteomes" id="UP000324705"/>
    </source>
</evidence>
<dbReference type="Proteomes" id="UP000324705">
    <property type="component" value="Chromosome 1A"/>
</dbReference>
<gene>
    <name evidence="5" type="ORF">TRITD_1Av1G004990</name>
</gene>
<organism evidence="5 6">
    <name type="scientific">Triticum turgidum subsp. durum</name>
    <name type="common">Durum wheat</name>
    <name type="synonym">Triticum durum</name>
    <dbReference type="NCBI Taxonomy" id="4567"/>
    <lineage>
        <taxon>Eukaryota</taxon>
        <taxon>Viridiplantae</taxon>
        <taxon>Streptophyta</taxon>
        <taxon>Embryophyta</taxon>
        <taxon>Tracheophyta</taxon>
        <taxon>Spermatophyta</taxon>
        <taxon>Magnoliopsida</taxon>
        <taxon>Liliopsida</taxon>
        <taxon>Poales</taxon>
        <taxon>Poaceae</taxon>
        <taxon>BOP clade</taxon>
        <taxon>Pooideae</taxon>
        <taxon>Triticodae</taxon>
        <taxon>Triticeae</taxon>
        <taxon>Triticinae</taxon>
        <taxon>Triticum</taxon>
    </lineage>
</organism>